<dbReference type="InterPro" id="IPR001357">
    <property type="entry name" value="BRCT_dom"/>
</dbReference>
<evidence type="ECO:0000256" key="5">
    <source>
        <dbReference type="ARBA" id="ARBA00023242"/>
    </source>
</evidence>
<evidence type="ECO:0000256" key="1">
    <source>
        <dbReference type="ARBA" id="ARBA00004123"/>
    </source>
</evidence>
<comment type="subcellular location">
    <subcellularLocation>
        <location evidence="1">Nucleus</location>
    </subcellularLocation>
</comment>
<sequence>MMMEIENMENADPNAMQKRKYMCEFQTNVAELIIRQLLEEELLNVPKRFLESTTEPAEIALLPKSEPVEILDQPKTEPAEIVSLSKPELEEIAEVTKMETAEVPALPKRETDENLDQPMEELAEIPALPKLGSDEILDQPMTELPEISALPNPEPTEIAEVTMKSAEIQALLKPGPDEILDQPMTELPEIPALPNSGSTEISALPKTGSVEIPAFLQPGSSEIQELPVTEQKQVEFPKLLAVDFINVINNACPLRFYVANKKDVPNSDQLIEKFKTIRSEIEVVPENEVVPEAQILVIMNTETNIAPRRSPKYVYAIACRHLIVNRTWMERCVAEKRLVNMNAYLIHGIANKEKSYASIRSFYDNRRPLKSYAFWFPAYFFALTDITPDFLKEVISCAGGEIKRDAVELTNFHDRKKAFILFPHNFPRQENDEEMADDYERSSSVYVIKTTWLFDALSEYKLPDPTNYRISKTPRKLFKSSRI</sequence>
<dbReference type="PANTHER" id="PTHR13763:SF0">
    <property type="entry name" value="BREAST CANCER TYPE 1 SUSCEPTIBILITY PROTEIN"/>
    <property type="match status" value="1"/>
</dbReference>
<name>A0A914DKJ7_9BILA</name>
<keyword evidence="5" id="KW-0539">Nucleus</keyword>
<feature type="domain" description="BRCT" evidence="6">
    <location>
        <begin position="296"/>
        <end position="346"/>
    </location>
</feature>
<dbReference type="GO" id="GO:0031436">
    <property type="term" value="C:BRCA1-BARD1 complex"/>
    <property type="evidence" value="ECO:0007669"/>
    <property type="project" value="TreeGrafter"/>
</dbReference>
<dbReference type="WBParaSite" id="ACRNAN_scaffold303.g6990.t1">
    <property type="protein sequence ID" value="ACRNAN_scaffold303.g6990.t1"/>
    <property type="gene ID" value="ACRNAN_scaffold303.g6990"/>
</dbReference>
<dbReference type="Proteomes" id="UP000887540">
    <property type="component" value="Unplaced"/>
</dbReference>
<keyword evidence="4" id="KW-0234">DNA repair</keyword>
<accession>A0A914DKJ7</accession>
<dbReference type="InterPro" id="IPR036420">
    <property type="entry name" value="BRCT_dom_sf"/>
</dbReference>
<dbReference type="PROSITE" id="PS50172">
    <property type="entry name" value="BRCT"/>
    <property type="match status" value="2"/>
</dbReference>
<feature type="domain" description="BRCT" evidence="6">
    <location>
        <begin position="364"/>
        <end position="470"/>
    </location>
</feature>
<evidence type="ECO:0000313" key="8">
    <source>
        <dbReference type="WBParaSite" id="ACRNAN_scaffold303.g6990.t1"/>
    </source>
</evidence>
<dbReference type="InterPro" id="IPR031099">
    <property type="entry name" value="BRCA1-associated"/>
</dbReference>
<dbReference type="AlphaFoldDB" id="A0A914DKJ7"/>
<dbReference type="GO" id="GO:0070531">
    <property type="term" value="C:BRCA1-A complex"/>
    <property type="evidence" value="ECO:0007669"/>
    <property type="project" value="TreeGrafter"/>
</dbReference>
<dbReference type="GO" id="GO:0004842">
    <property type="term" value="F:ubiquitin-protein transferase activity"/>
    <property type="evidence" value="ECO:0007669"/>
    <property type="project" value="TreeGrafter"/>
</dbReference>
<keyword evidence="7" id="KW-1185">Reference proteome</keyword>
<reference evidence="8" key="1">
    <citation type="submission" date="2022-11" db="UniProtKB">
        <authorList>
            <consortium name="WormBaseParasite"/>
        </authorList>
    </citation>
    <scope>IDENTIFICATION</scope>
</reference>
<evidence type="ECO:0000256" key="4">
    <source>
        <dbReference type="ARBA" id="ARBA00023204"/>
    </source>
</evidence>
<evidence type="ECO:0000259" key="6">
    <source>
        <dbReference type="PROSITE" id="PS50172"/>
    </source>
</evidence>
<keyword evidence="3" id="KW-0227">DNA damage</keyword>
<organism evidence="7 8">
    <name type="scientific">Acrobeloides nanus</name>
    <dbReference type="NCBI Taxonomy" id="290746"/>
    <lineage>
        <taxon>Eukaryota</taxon>
        <taxon>Metazoa</taxon>
        <taxon>Ecdysozoa</taxon>
        <taxon>Nematoda</taxon>
        <taxon>Chromadorea</taxon>
        <taxon>Rhabditida</taxon>
        <taxon>Tylenchina</taxon>
        <taxon>Cephalobomorpha</taxon>
        <taxon>Cephaloboidea</taxon>
        <taxon>Cephalobidae</taxon>
        <taxon>Acrobeloides</taxon>
    </lineage>
</organism>
<dbReference type="PANTHER" id="PTHR13763">
    <property type="entry name" value="BREAST CANCER TYPE 1 SUSCEPTIBILITY PROTEIN BRCA1"/>
    <property type="match status" value="1"/>
</dbReference>
<evidence type="ECO:0000256" key="3">
    <source>
        <dbReference type="ARBA" id="ARBA00022763"/>
    </source>
</evidence>
<evidence type="ECO:0000313" key="7">
    <source>
        <dbReference type="Proteomes" id="UP000887540"/>
    </source>
</evidence>
<proteinExistence type="predicted"/>
<evidence type="ECO:0000256" key="2">
    <source>
        <dbReference type="ARBA" id="ARBA00022737"/>
    </source>
</evidence>
<protein>
    <submittedName>
        <fullName evidence="8">BRCT domain-containing protein</fullName>
    </submittedName>
</protein>
<dbReference type="SUPFAM" id="SSF52113">
    <property type="entry name" value="BRCT domain"/>
    <property type="match status" value="2"/>
</dbReference>
<dbReference type="Gene3D" id="3.40.50.10190">
    <property type="entry name" value="BRCT domain"/>
    <property type="match status" value="2"/>
</dbReference>
<keyword evidence="2" id="KW-0677">Repeat</keyword>
<dbReference type="GO" id="GO:0000724">
    <property type="term" value="P:double-strand break repair via homologous recombination"/>
    <property type="evidence" value="ECO:0007669"/>
    <property type="project" value="TreeGrafter"/>
</dbReference>
<dbReference type="GO" id="GO:0045944">
    <property type="term" value="P:positive regulation of transcription by RNA polymerase II"/>
    <property type="evidence" value="ECO:0007669"/>
    <property type="project" value="TreeGrafter"/>
</dbReference>